<dbReference type="EMBL" id="JBCITM010000043">
    <property type="protein sequence ID" value="MEN1762288.1"/>
    <property type="molecule type" value="Genomic_DNA"/>
</dbReference>
<organism evidence="2 3">
    <name type="scientific">Anoxynatronum sibiricum</name>
    <dbReference type="NCBI Taxonomy" id="210623"/>
    <lineage>
        <taxon>Bacteria</taxon>
        <taxon>Bacillati</taxon>
        <taxon>Bacillota</taxon>
        <taxon>Clostridia</taxon>
        <taxon>Eubacteriales</taxon>
        <taxon>Clostridiaceae</taxon>
        <taxon>Anoxynatronum</taxon>
    </lineage>
</organism>
<keyword evidence="3" id="KW-1185">Reference proteome</keyword>
<sequence>MEQKFERFIDNALDRIFGGFEPQLLLFNVGLSVLFIVFGVFLLNKKASKNINIIGWTCFTIGSLGMISGIVQFITA</sequence>
<reference evidence="2 3" key="1">
    <citation type="submission" date="2024-04" db="EMBL/GenBank/DDBJ databases">
        <title>Genome sequencing and metabolic network reconstruction of aminoacids and betaine degradation by Anoxynatronum sibiricum.</title>
        <authorList>
            <person name="Detkova E.N."/>
            <person name="Boltjanskaja Y.V."/>
            <person name="Mardanov A.V."/>
            <person name="Kevbrin V."/>
        </authorList>
    </citation>
    <scope>NUCLEOTIDE SEQUENCE [LARGE SCALE GENOMIC DNA]</scope>
    <source>
        <strain evidence="2 3">Z-7981</strain>
    </source>
</reference>
<evidence type="ECO:0000313" key="2">
    <source>
        <dbReference type="EMBL" id="MEN1762288.1"/>
    </source>
</evidence>
<evidence type="ECO:0000313" key="3">
    <source>
        <dbReference type="Proteomes" id="UP001407405"/>
    </source>
</evidence>
<feature type="transmembrane region" description="Helical" evidence="1">
    <location>
        <begin position="24"/>
        <end position="44"/>
    </location>
</feature>
<accession>A0ABU9VYP7</accession>
<dbReference type="Proteomes" id="UP001407405">
    <property type="component" value="Unassembled WGS sequence"/>
</dbReference>
<name>A0ABU9VYP7_9CLOT</name>
<gene>
    <name evidence="2" type="ORF">AAIG11_17585</name>
</gene>
<evidence type="ECO:0000256" key="1">
    <source>
        <dbReference type="SAM" id="Phobius"/>
    </source>
</evidence>
<keyword evidence="1" id="KW-0812">Transmembrane</keyword>
<comment type="caution">
    <text evidence="2">The sequence shown here is derived from an EMBL/GenBank/DDBJ whole genome shotgun (WGS) entry which is preliminary data.</text>
</comment>
<dbReference type="RefSeq" id="WP_343187542.1">
    <property type="nucleotide sequence ID" value="NZ_JBCITM010000043.1"/>
</dbReference>
<proteinExistence type="predicted"/>
<keyword evidence="1" id="KW-0472">Membrane</keyword>
<keyword evidence="1" id="KW-1133">Transmembrane helix</keyword>
<protein>
    <submittedName>
        <fullName evidence="2">Uncharacterized protein</fullName>
    </submittedName>
</protein>
<feature type="transmembrane region" description="Helical" evidence="1">
    <location>
        <begin position="51"/>
        <end position="74"/>
    </location>
</feature>